<dbReference type="Proteomes" id="UP001596043">
    <property type="component" value="Unassembled WGS sequence"/>
</dbReference>
<evidence type="ECO:0000256" key="1">
    <source>
        <dbReference type="SAM" id="Phobius"/>
    </source>
</evidence>
<comment type="caution">
    <text evidence="2">The sequence shown here is derived from an EMBL/GenBank/DDBJ whole genome shotgun (WGS) entry which is preliminary data.</text>
</comment>
<keyword evidence="1" id="KW-0472">Membrane</keyword>
<dbReference type="RefSeq" id="WP_379982678.1">
    <property type="nucleotide sequence ID" value="NZ_JBHSFV010000020.1"/>
</dbReference>
<proteinExistence type="predicted"/>
<feature type="transmembrane region" description="Helical" evidence="1">
    <location>
        <begin position="9"/>
        <end position="27"/>
    </location>
</feature>
<keyword evidence="3" id="KW-1185">Reference proteome</keyword>
<organism evidence="2 3">
    <name type="scientific">Dokdonia ponticola</name>
    <dbReference type="NCBI Taxonomy" id="2041041"/>
    <lineage>
        <taxon>Bacteria</taxon>
        <taxon>Pseudomonadati</taxon>
        <taxon>Bacteroidota</taxon>
        <taxon>Flavobacteriia</taxon>
        <taxon>Flavobacteriales</taxon>
        <taxon>Flavobacteriaceae</taxon>
        <taxon>Dokdonia</taxon>
    </lineage>
</organism>
<evidence type="ECO:0008006" key="4">
    <source>
        <dbReference type="Google" id="ProtNLM"/>
    </source>
</evidence>
<keyword evidence="1" id="KW-1133">Transmembrane helix</keyword>
<protein>
    <recommendedName>
        <fullName evidence="4">Type II secretion system protein GspC N-terminal domain-containing protein</fullName>
    </recommendedName>
</protein>
<reference evidence="3" key="1">
    <citation type="journal article" date="2019" name="Int. J. Syst. Evol. Microbiol.">
        <title>The Global Catalogue of Microorganisms (GCM) 10K type strain sequencing project: providing services to taxonomists for standard genome sequencing and annotation.</title>
        <authorList>
            <consortium name="The Broad Institute Genomics Platform"/>
            <consortium name="The Broad Institute Genome Sequencing Center for Infectious Disease"/>
            <person name="Wu L."/>
            <person name="Ma J."/>
        </authorList>
    </citation>
    <scope>NUCLEOTIDE SEQUENCE [LARGE SCALE GENOMIC DNA]</scope>
    <source>
        <strain evidence="3">YJ-61-S</strain>
    </source>
</reference>
<evidence type="ECO:0000313" key="3">
    <source>
        <dbReference type="Proteomes" id="UP001596043"/>
    </source>
</evidence>
<name>A0ABV9I227_9FLAO</name>
<dbReference type="EMBL" id="JBHSFV010000020">
    <property type="protein sequence ID" value="MFC4636461.1"/>
    <property type="molecule type" value="Genomic_DNA"/>
</dbReference>
<evidence type="ECO:0000313" key="2">
    <source>
        <dbReference type="EMBL" id="MFC4636461.1"/>
    </source>
</evidence>
<gene>
    <name evidence="2" type="ORF">ACFO3O_21320</name>
</gene>
<sequence>MNKKKRTKYLLLAVILIYGAVIVRFFMLSDDGVNTVVISEPIGSFKPTSYTVKESFTIDNNYRDPFLGTLTKRNQASIKNTSRKKEAKEEDTYYPTIRYLGLISDAGSGKKVLSLEINAKEYIAKEGSVVDSVQIISGNLKSISVSYKGKRKTINISG</sequence>
<keyword evidence="1" id="KW-0812">Transmembrane</keyword>
<accession>A0ABV9I227</accession>